<dbReference type="InterPro" id="IPR000010">
    <property type="entry name" value="Cystatin_dom"/>
</dbReference>
<proteinExistence type="inferred from homology"/>
<dbReference type="OMA" id="NCVPQEG"/>
<dbReference type="FunCoup" id="G3T1G4">
    <property type="interactions" value="8"/>
</dbReference>
<evidence type="ECO:0000256" key="3">
    <source>
        <dbReference type="SAM" id="SignalP"/>
    </source>
</evidence>
<dbReference type="GO" id="GO:0004869">
    <property type="term" value="F:cysteine-type endopeptidase inhibitor activity"/>
    <property type="evidence" value="ECO:0007669"/>
    <property type="project" value="InterPro"/>
</dbReference>
<accession>G3T1G4</accession>
<evidence type="ECO:0000313" key="6">
    <source>
        <dbReference type="Proteomes" id="UP000007646"/>
    </source>
</evidence>
<dbReference type="PANTHER" id="PTHR47886:SF1">
    <property type="entry name" value="CYSTATIN-11"/>
    <property type="match status" value="1"/>
</dbReference>
<evidence type="ECO:0000259" key="4">
    <source>
        <dbReference type="SMART" id="SM00043"/>
    </source>
</evidence>
<reference evidence="5" key="3">
    <citation type="submission" date="2025-09" db="UniProtKB">
        <authorList>
            <consortium name="Ensembl"/>
        </authorList>
    </citation>
    <scope>IDENTIFICATION</scope>
    <source>
        <strain evidence="5">Isolate ISIS603380</strain>
    </source>
</reference>
<sequence>MARAWQALRLLLAMLAALVAITNEGRKKTFLKVEEIPMTEPYVEDTIQFLISYFNQENKDAYNFRVIRILNIKRLISDHMEYHMNIEMRRTTCQKSETKNCKFQEGEKGNKQIKCFFSVFVIPWFGKYKILSRNCTDA</sequence>
<dbReference type="PANTHER" id="PTHR47886">
    <property type="entry name" value="CYSTATIN-11"/>
    <property type="match status" value="1"/>
</dbReference>
<dbReference type="HOGENOM" id="CLU_118168_2_1_1"/>
<dbReference type="STRING" id="9785.ENSLAFP00000006914"/>
<keyword evidence="2" id="KW-1015">Disulfide bond</keyword>
<dbReference type="GO" id="GO:0005634">
    <property type="term" value="C:nucleus"/>
    <property type="evidence" value="ECO:0007669"/>
    <property type="project" value="Ensembl"/>
</dbReference>
<keyword evidence="3" id="KW-0732">Signal</keyword>
<protein>
    <submittedName>
        <fullName evidence="5">Cystatin 11</fullName>
    </submittedName>
</protein>
<dbReference type="InParanoid" id="G3T1G4"/>
<dbReference type="InterPro" id="IPR046350">
    <property type="entry name" value="Cystatin_sf"/>
</dbReference>
<dbReference type="eggNOG" id="ENOG502RWFM">
    <property type="taxonomic scope" value="Eukaryota"/>
</dbReference>
<dbReference type="GO" id="GO:0050829">
    <property type="term" value="P:defense response to Gram-negative bacterium"/>
    <property type="evidence" value="ECO:0007669"/>
    <property type="project" value="Ensembl"/>
</dbReference>
<gene>
    <name evidence="5" type="primary">CST11</name>
</gene>
<reference evidence="5 6" key="1">
    <citation type="submission" date="2009-06" db="EMBL/GenBank/DDBJ databases">
        <title>The Genome Sequence of Loxodonta africana (African elephant).</title>
        <authorList>
            <person name="Di Palma F."/>
            <person name="Heiman D."/>
            <person name="Young S."/>
            <person name="Johnson J."/>
            <person name="Lander E.S."/>
            <person name="Lindblad-Toh K."/>
        </authorList>
    </citation>
    <scope>NUCLEOTIDE SEQUENCE [LARGE SCALE GENOMIC DNA]</scope>
    <source>
        <strain evidence="5 6">Isolate ISIS603380</strain>
    </source>
</reference>
<dbReference type="Gene3D" id="3.10.450.10">
    <property type="match status" value="1"/>
</dbReference>
<dbReference type="GO" id="GO:0036126">
    <property type="term" value="C:sperm flagellum"/>
    <property type="evidence" value="ECO:0007669"/>
    <property type="project" value="Ensembl"/>
</dbReference>
<dbReference type="InterPro" id="IPR042930">
    <property type="entry name" value="CST11"/>
</dbReference>
<dbReference type="CDD" id="cd00042">
    <property type="entry name" value="CY"/>
    <property type="match status" value="1"/>
</dbReference>
<evidence type="ECO:0000256" key="2">
    <source>
        <dbReference type="ARBA" id="ARBA00023157"/>
    </source>
</evidence>
<feature type="domain" description="Cystatin" evidence="4">
    <location>
        <begin position="28"/>
        <end position="136"/>
    </location>
</feature>
<feature type="signal peptide" evidence="3">
    <location>
        <begin position="1"/>
        <end position="20"/>
    </location>
</feature>
<dbReference type="AlphaFoldDB" id="G3T1G4"/>
<dbReference type="SMART" id="SM00043">
    <property type="entry name" value="CY"/>
    <property type="match status" value="1"/>
</dbReference>
<keyword evidence="6" id="KW-1185">Reference proteome</keyword>
<dbReference type="FunFam" id="3.10.450.10:FF:000004">
    <property type="entry name" value="Cystatin C"/>
    <property type="match status" value="1"/>
</dbReference>
<organism evidence="5 6">
    <name type="scientific">Loxodonta africana</name>
    <name type="common">African elephant</name>
    <dbReference type="NCBI Taxonomy" id="9785"/>
    <lineage>
        <taxon>Eukaryota</taxon>
        <taxon>Metazoa</taxon>
        <taxon>Chordata</taxon>
        <taxon>Craniata</taxon>
        <taxon>Vertebrata</taxon>
        <taxon>Euteleostomi</taxon>
        <taxon>Mammalia</taxon>
        <taxon>Eutheria</taxon>
        <taxon>Afrotheria</taxon>
        <taxon>Proboscidea</taxon>
        <taxon>Elephantidae</taxon>
        <taxon>Loxodonta</taxon>
    </lineage>
</organism>
<dbReference type="GeneTree" id="ENSGT00910000144356"/>
<evidence type="ECO:0000313" key="5">
    <source>
        <dbReference type="Ensembl" id="ENSLAFP00000006914.2"/>
    </source>
</evidence>
<dbReference type="MEROPS" id="I25.027"/>
<dbReference type="Pfam" id="PF00031">
    <property type="entry name" value="Cystatin"/>
    <property type="match status" value="1"/>
</dbReference>
<comment type="similarity">
    <text evidence="1">Belongs to the cystatin family.</text>
</comment>
<dbReference type="SUPFAM" id="SSF54403">
    <property type="entry name" value="Cystatin/monellin"/>
    <property type="match status" value="1"/>
</dbReference>
<reference evidence="5" key="2">
    <citation type="submission" date="2025-08" db="UniProtKB">
        <authorList>
            <consortium name="Ensembl"/>
        </authorList>
    </citation>
    <scope>IDENTIFICATION</scope>
    <source>
        <strain evidence="5">Isolate ISIS603380</strain>
    </source>
</reference>
<name>G3T1G4_LOXAF</name>
<evidence type="ECO:0000256" key="1">
    <source>
        <dbReference type="ARBA" id="ARBA00009403"/>
    </source>
</evidence>
<dbReference type="GO" id="GO:0031640">
    <property type="term" value="P:killing of cells of another organism"/>
    <property type="evidence" value="ECO:0007669"/>
    <property type="project" value="Ensembl"/>
</dbReference>
<dbReference type="Proteomes" id="UP000007646">
    <property type="component" value="Unassembled WGS sequence"/>
</dbReference>
<feature type="chain" id="PRO_5018771404" evidence="3">
    <location>
        <begin position="21"/>
        <end position="138"/>
    </location>
</feature>
<dbReference type="Ensembl" id="ENSLAFT00000008240.2">
    <property type="protein sequence ID" value="ENSLAFP00000006914.2"/>
    <property type="gene ID" value="ENSLAFG00000008240.2"/>
</dbReference>
<dbReference type="GO" id="GO:0005737">
    <property type="term" value="C:cytoplasm"/>
    <property type="evidence" value="ECO:0007669"/>
    <property type="project" value="Ensembl"/>
</dbReference>
<dbReference type="GO" id="GO:0061827">
    <property type="term" value="C:sperm head"/>
    <property type="evidence" value="ECO:0007669"/>
    <property type="project" value="Ensembl"/>
</dbReference>